<keyword evidence="3" id="KW-1185">Reference proteome</keyword>
<name>A0A9P0MCA5_ACAOB</name>
<evidence type="ECO:0000259" key="1">
    <source>
        <dbReference type="PROSITE" id="PS50878"/>
    </source>
</evidence>
<dbReference type="GO" id="GO:0071897">
    <property type="term" value="P:DNA biosynthetic process"/>
    <property type="evidence" value="ECO:0007669"/>
    <property type="project" value="UniProtKB-ARBA"/>
</dbReference>
<gene>
    <name evidence="2" type="ORF">ACAOBT_LOCUS32118</name>
</gene>
<dbReference type="OrthoDB" id="7701049at2759"/>
<proteinExistence type="predicted"/>
<dbReference type="PROSITE" id="PS50878">
    <property type="entry name" value="RT_POL"/>
    <property type="match status" value="1"/>
</dbReference>
<protein>
    <recommendedName>
        <fullName evidence="1">Reverse transcriptase domain-containing protein</fullName>
    </recommendedName>
</protein>
<evidence type="ECO:0000313" key="2">
    <source>
        <dbReference type="EMBL" id="CAH2011323.1"/>
    </source>
</evidence>
<dbReference type="Proteomes" id="UP001152888">
    <property type="component" value="Unassembled WGS sequence"/>
</dbReference>
<organism evidence="2 3">
    <name type="scientific">Acanthoscelides obtectus</name>
    <name type="common">Bean weevil</name>
    <name type="synonym">Bruchus obtectus</name>
    <dbReference type="NCBI Taxonomy" id="200917"/>
    <lineage>
        <taxon>Eukaryota</taxon>
        <taxon>Metazoa</taxon>
        <taxon>Ecdysozoa</taxon>
        <taxon>Arthropoda</taxon>
        <taxon>Hexapoda</taxon>
        <taxon>Insecta</taxon>
        <taxon>Pterygota</taxon>
        <taxon>Neoptera</taxon>
        <taxon>Endopterygota</taxon>
        <taxon>Coleoptera</taxon>
        <taxon>Polyphaga</taxon>
        <taxon>Cucujiformia</taxon>
        <taxon>Chrysomeloidea</taxon>
        <taxon>Chrysomelidae</taxon>
        <taxon>Bruchinae</taxon>
        <taxon>Bruchini</taxon>
        <taxon>Acanthoscelides</taxon>
    </lineage>
</organism>
<dbReference type="EMBL" id="CAKOFQ010008060">
    <property type="protein sequence ID" value="CAH2011323.1"/>
    <property type="molecule type" value="Genomic_DNA"/>
</dbReference>
<dbReference type="InterPro" id="IPR043502">
    <property type="entry name" value="DNA/RNA_pol_sf"/>
</dbReference>
<dbReference type="AlphaFoldDB" id="A0A9P0MCA5"/>
<dbReference type="PANTHER" id="PTHR33332">
    <property type="entry name" value="REVERSE TRANSCRIPTASE DOMAIN-CONTAINING PROTEIN"/>
    <property type="match status" value="1"/>
</dbReference>
<reference evidence="2" key="1">
    <citation type="submission" date="2022-03" db="EMBL/GenBank/DDBJ databases">
        <authorList>
            <person name="Sayadi A."/>
        </authorList>
    </citation>
    <scope>NUCLEOTIDE SEQUENCE</scope>
</reference>
<sequence>MARIVTNIAAERLFSFFNRVYETPSPSQSLSTVAKRFSSPNLNLSSVYIKISDICEKLASLDLSKGPGPDSVSALFLKNCAFSLSRPLWILFNKSLALGVFPKKWKTSYIIPIFKNCGNRENVENYRPITLISLIPKVFESFVADFLKEKFKNVIIAQQHGFCEGKSITSNLLVYHSHIVEALENGQSVDSIYTDFGKAFDKLNIDILIEKLSCYGLHGSLLNWLRSYLSEREQFVKIKNCLSNPIAVLSGVPQGAHLAPILFIIFVNDIAQCFKFCSFLIYADDVKIYLPLSDNNSTLKIQSDLDQFVKWSEENRMILNTDKCKYIQFSKSNNNIVSSYHINNTQLQNVNVVKDLGVIFDSKVTFYQNIEVIRNKALKMLGFIKRNTSEFTNIGAIVTLYTSLVRSHLENCSSVWSPYYVTYQDMLDGVQRKFLRYIAYKKHISIENLDYNALEKELRIGSLRARRDSADIIFAYKLIHGVTTARPASKAKFLCFS</sequence>
<dbReference type="Pfam" id="PF00078">
    <property type="entry name" value="RVT_1"/>
    <property type="match status" value="1"/>
</dbReference>
<comment type="caution">
    <text evidence="2">The sequence shown here is derived from an EMBL/GenBank/DDBJ whole genome shotgun (WGS) entry which is preliminary data.</text>
</comment>
<feature type="domain" description="Reverse transcriptase" evidence="1">
    <location>
        <begin position="94"/>
        <end position="360"/>
    </location>
</feature>
<dbReference type="SUPFAM" id="SSF56672">
    <property type="entry name" value="DNA/RNA polymerases"/>
    <property type="match status" value="1"/>
</dbReference>
<evidence type="ECO:0000313" key="3">
    <source>
        <dbReference type="Proteomes" id="UP001152888"/>
    </source>
</evidence>
<dbReference type="InterPro" id="IPR000477">
    <property type="entry name" value="RT_dom"/>
</dbReference>
<dbReference type="CDD" id="cd01650">
    <property type="entry name" value="RT_nLTR_like"/>
    <property type="match status" value="1"/>
</dbReference>
<accession>A0A9P0MCA5</accession>